<protein>
    <recommendedName>
        <fullName evidence="3">tRNA threonylcarbamoyladenosine biosynthesis protein TsaB</fullName>
    </recommendedName>
    <alternativeName>
        <fullName evidence="6">t(6)A37 threonylcarbamoyladenosine biosynthesis protein TsaB</fullName>
    </alternativeName>
</protein>
<name>A0A0A7S603_FRIPE</name>
<dbReference type="FunFam" id="3.30.420.40:FF:000097">
    <property type="entry name" value="tRNA threonylcarbamoyladenosine biosynthesis protein TsaB"/>
    <property type="match status" value="1"/>
</dbReference>
<accession>A0A0A7S603</accession>
<dbReference type="AlphaFoldDB" id="A0A0A7S603"/>
<organism evidence="8 9">
    <name type="scientific">Frischella perrara</name>
    <dbReference type="NCBI Taxonomy" id="1267021"/>
    <lineage>
        <taxon>Bacteria</taxon>
        <taxon>Pseudomonadati</taxon>
        <taxon>Pseudomonadota</taxon>
        <taxon>Gammaproteobacteria</taxon>
        <taxon>Orbales</taxon>
        <taxon>Orbaceae</taxon>
        <taxon>Frischella</taxon>
    </lineage>
</organism>
<evidence type="ECO:0000313" key="8">
    <source>
        <dbReference type="EMBL" id="AJA44721.1"/>
    </source>
</evidence>
<dbReference type="Proteomes" id="UP000030901">
    <property type="component" value="Chromosome"/>
</dbReference>
<evidence type="ECO:0000259" key="7">
    <source>
        <dbReference type="Pfam" id="PF00814"/>
    </source>
</evidence>
<evidence type="ECO:0000256" key="2">
    <source>
        <dbReference type="ARBA" id="ARBA00010493"/>
    </source>
</evidence>
<dbReference type="SUPFAM" id="SSF53067">
    <property type="entry name" value="Actin-like ATPase domain"/>
    <property type="match status" value="2"/>
</dbReference>
<evidence type="ECO:0000256" key="1">
    <source>
        <dbReference type="ARBA" id="ARBA00004496"/>
    </source>
</evidence>
<gene>
    <name evidence="8" type="ORF">FPB0191_00895</name>
</gene>
<dbReference type="KEGG" id="fpp:FPB0191_00895"/>
<dbReference type="CDD" id="cd24032">
    <property type="entry name" value="ASKHA_NBD_TsaB"/>
    <property type="match status" value="1"/>
</dbReference>
<comment type="similarity">
    <text evidence="2">Belongs to the KAE1 / TsaD family. TsaB subfamily.</text>
</comment>
<dbReference type="STRING" id="1267021.FPB0191_00895"/>
<dbReference type="InterPro" id="IPR000905">
    <property type="entry name" value="Gcp-like_dom"/>
</dbReference>
<evidence type="ECO:0000256" key="3">
    <source>
        <dbReference type="ARBA" id="ARBA00019012"/>
    </source>
</evidence>
<dbReference type="GO" id="GO:0002949">
    <property type="term" value="P:tRNA threonylcarbamoyladenosine modification"/>
    <property type="evidence" value="ECO:0007669"/>
    <property type="project" value="InterPro"/>
</dbReference>
<dbReference type="InterPro" id="IPR043129">
    <property type="entry name" value="ATPase_NBD"/>
</dbReference>
<dbReference type="EMBL" id="CP009056">
    <property type="protein sequence ID" value="AJA44721.1"/>
    <property type="molecule type" value="Genomic_DNA"/>
</dbReference>
<sequence>MSPNILAIDTSTEACSVALQFNNQVSSDFVISNRDHTKQVLPMVDTLLKRSECNLSQIDAIAFGQGPGSFTGVRIGIGVAQGLAFGIGVPMIGVSNLMTLAQGAYRKTHIKTVVAAIDARMSEIYLGVYQYNNDVWQAMINECVIKPDQVSEKLAHLSLTDCVCSGTGWQTYPNMLKGIMQSDHHLPEAQDMLKIAENLFNHGQTINPEDAQASYLRNEVTWKKLPGRN</sequence>
<evidence type="ECO:0000256" key="4">
    <source>
        <dbReference type="ARBA" id="ARBA00022490"/>
    </source>
</evidence>
<dbReference type="HOGENOM" id="CLU_064886_2_0_6"/>
<dbReference type="PANTHER" id="PTHR11735:SF11">
    <property type="entry name" value="TRNA THREONYLCARBAMOYLADENOSINE BIOSYNTHESIS PROTEIN TSAB"/>
    <property type="match status" value="1"/>
</dbReference>
<dbReference type="PANTHER" id="PTHR11735">
    <property type="entry name" value="TRNA N6-ADENOSINE THREONYLCARBAMOYLTRANSFERASE"/>
    <property type="match status" value="1"/>
</dbReference>
<feature type="domain" description="Gcp-like" evidence="7">
    <location>
        <begin position="32"/>
        <end position="153"/>
    </location>
</feature>
<keyword evidence="5" id="KW-0819">tRNA processing</keyword>
<dbReference type="InterPro" id="IPR022496">
    <property type="entry name" value="T6A_TsaB"/>
</dbReference>
<reference evidence="8 9" key="1">
    <citation type="journal article" date="2014" name="Appl. Environ. Microbiol.">
        <title>Gut symbionts from distinct hosts exhibit genotoxic activity via divergent colibactin biosynthetic pathways.</title>
        <authorList>
            <person name="Engel P."/>
            <person name="Vizcaino M.I."/>
            <person name="Crawford J.M."/>
        </authorList>
    </citation>
    <scope>NUCLEOTIDE SEQUENCE [LARGE SCALE GENOMIC DNA]</scope>
    <source>
        <strain evidence="8 9">PEB0191</strain>
    </source>
</reference>
<dbReference type="NCBIfam" id="TIGR03725">
    <property type="entry name" value="T6A_YeaZ"/>
    <property type="match status" value="1"/>
</dbReference>
<evidence type="ECO:0000256" key="6">
    <source>
        <dbReference type="ARBA" id="ARBA00032446"/>
    </source>
</evidence>
<keyword evidence="4" id="KW-0963">Cytoplasm</keyword>
<dbReference type="Gene3D" id="3.30.420.40">
    <property type="match status" value="2"/>
</dbReference>
<dbReference type="OrthoDB" id="9809995at2"/>
<evidence type="ECO:0000256" key="5">
    <source>
        <dbReference type="ARBA" id="ARBA00022694"/>
    </source>
</evidence>
<dbReference type="GO" id="GO:0016787">
    <property type="term" value="F:hydrolase activity"/>
    <property type="evidence" value="ECO:0007669"/>
    <property type="project" value="UniProtKB-KW"/>
</dbReference>
<comment type="subcellular location">
    <subcellularLocation>
        <location evidence="1">Cytoplasm</location>
    </subcellularLocation>
</comment>
<keyword evidence="8" id="KW-0378">Hydrolase</keyword>
<keyword evidence="9" id="KW-1185">Reference proteome</keyword>
<dbReference type="Pfam" id="PF00814">
    <property type="entry name" value="TsaD"/>
    <property type="match status" value="1"/>
</dbReference>
<dbReference type="GO" id="GO:0005829">
    <property type="term" value="C:cytosol"/>
    <property type="evidence" value="ECO:0007669"/>
    <property type="project" value="TreeGrafter"/>
</dbReference>
<evidence type="ECO:0000313" key="9">
    <source>
        <dbReference type="Proteomes" id="UP000030901"/>
    </source>
</evidence>
<dbReference type="RefSeq" id="WP_039104338.1">
    <property type="nucleotide sequence ID" value="NZ_CAMKYH010000035.1"/>
</dbReference>
<proteinExistence type="inferred from homology"/>